<keyword evidence="6 13" id="KW-0479">Metal-binding</keyword>
<keyword evidence="14" id="KW-0732">Signal</keyword>
<evidence type="ECO:0000256" key="10">
    <source>
        <dbReference type="ARBA" id="ARBA00030448"/>
    </source>
</evidence>
<evidence type="ECO:0000256" key="14">
    <source>
        <dbReference type="SAM" id="SignalP"/>
    </source>
</evidence>
<dbReference type="PANTHER" id="PTHR34688:SF2">
    <property type="entry name" value="CYTOCHROME C6, CHLOROPLASTIC"/>
    <property type="match status" value="1"/>
</dbReference>
<dbReference type="PROSITE" id="PS51007">
    <property type="entry name" value="CYTC"/>
    <property type="match status" value="1"/>
</dbReference>
<feature type="chain" id="PRO_5012531813" description="Cytochrome c-553" evidence="14">
    <location>
        <begin position="25"/>
        <end position="116"/>
    </location>
</feature>
<keyword evidence="8 13" id="KW-0408">Iron</keyword>
<dbReference type="GO" id="GO:0009543">
    <property type="term" value="C:chloroplast thylakoid lumen"/>
    <property type="evidence" value="ECO:0007669"/>
    <property type="project" value="UniProtKB-SubCell"/>
</dbReference>
<evidence type="ECO:0000256" key="13">
    <source>
        <dbReference type="PROSITE-ProRule" id="PRU00433"/>
    </source>
</evidence>
<evidence type="ECO:0000259" key="15">
    <source>
        <dbReference type="PROSITE" id="PS51007"/>
    </source>
</evidence>
<evidence type="ECO:0000256" key="3">
    <source>
        <dbReference type="ARBA" id="ARBA00009650"/>
    </source>
</evidence>
<evidence type="ECO:0000256" key="1">
    <source>
        <dbReference type="ARBA" id="ARBA00002347"/>
    </source>
</evidence>
<name>A0A1Z1M9N4_RHOCN</name>
<evidence type="ECO:0000256" key="11">
    <source>
        <dbReference type="ARBA" id="ARBA00031247"/>
    </source>
</evidence>
<gene>
    <name evidence="16" type="primary">petJ</name>
</gene>
<organism evidence="16">
    <name type="scientific">Rhodomela confervoides</name>
    <name type="common">Red alga</name>
    <dbReference type="NCBI Taxonomy" id="35163"/>
    <lineage>
        <taxon>Eukaryota</taxon>
        <taxon>Rhodophyta</taxon>
        <taxon>Florideophyceae</taxon>
        <taxon>Rhodymeniophycidae</taxon>
        <taxon>Ceramiales</taxon>
        <taxon>Rhodomelaceae</taxon>
        <taxon>Rhodomela</taxon>
    </lineage>
</organism>
<reference evidence="16" key="1">
    <citation type="journal article" date="2017" name="J. Phycol.">
        <title>Analysis of chloroplast genomes and a supermatrix inform reclassification of the Rhodomelaceae (Rhodophyta).</title>
        <authorList>
            <person name="Diaz-Tapia P."/>
            <person name="Maggs C.A."/>
            <person name="West J.A."/>
            <person name="Verbruggen H."/>
        </authorList>
    </citation>
    <scope>NUCLEOTIDE SEQUENCE</scope>
    <source>
        <strain evidence="16">PD508</strain>
    </source>
</reference>
<geneLocation type="chloroplast" evidence="16"/>
<evidence type="ECO:0000256" key="5">
    <source>
        <dbReference type="ARBA" id="ARBA00022617"/>
    </source>
</evidence>
<dbReference type="GO" id="GO:0009055">
    <property type="term" value="F:electron transfer activity"/>
    <property type="evidence" value="ECO:0007669"/>
    <property type="project" value="InterPro"/>
</dbReference>
<comment type="subcellular location">
    <subcellularLocation>
        <location evidence="2">Plastid</location>
        <location evidence="2">Chloroplast thylakoid lumen</location>
    </subcellularLocation>
</comment>
<comment type="similarity">
    <text evidence="3">Belongs to the cytochrome c family. PetJ subfamily.</text>
</comment>
<feature type="domain" description="Cytochrome c" evidence="15">
    <location>
        <begin position="29"/>
        <end position="111"/>
    </location>
</feature>
<evidence type="ECO:0000256" key="9">
    <source>
        <dbReference type="ARBA" id="ARBA00023078"/>
    </source>
</evidence>
<dbReference type="GeneID" id="33355837"/>
<dbReference type="EMBL" id="MF101424">
    <property type="protein sequence ID" value="ARW62602.1"/>
    <property type="molecule type" value="Genomic_DNA"/>
</dbReference>
<dbReference type="Gene3D" id="1.10.760.10">
    <property type="entry name" value="Cytochrome c-like domain"/>
    <property type="match status" value="1"/>
</dbReference>
<accession>A0A1Z1M9N4</accession>
<dbReference type="GO" id="GO:0005506">
    <property type="term" value="F:iron ion binding"/>
    <property type="evidence" value="ECO:0007669"/>
    <property type="project" value="InterPro"/>
</dbReference>
<protein>
    <recommendedName>
        <fullName evidence="12">Cytochrome c-553</fullName>
    </recommendedName>
    <alternativeName>
        <fullName evidence="11">Cytochrome c553</fullName>
    </alternativeName>
    <alternativeName>
        <fullName evidence="10">Soluble cytochrome f</fullName>
    </alternativeName>
</protein>
<evidence type="ECO:0000256" key="4">
    <source>
        <dbReference type="ARBA" id="ARBA00022448"/>
    </source>
</evidence>
<dbReference type="GO" id="GO:0020037">
    <property type="term" value="F:heme binding"/>
    <property type="evidence" value="ECO:0007669"/>
    <property type="project" value="InterPro"/>
</dbReference>
<dbReference type="AlphaFoldDB" id="A0A1Z1M9N4"/>
<keyword evidence="9" id="KW-0793">Thylakoid</keyword>
<evidence type="ECO:0000256" key="8">
    <source>
        <dbReference type="ARBA" id="ARBA00023004"/>
    </source>
</evidence>
<keyword evidence="7" id="KW-0249">Electron transport</keyword>
<keyword evidence="4" id="KW-0813">Transport</keyword>
<keyword evidence="16" id="KW-0934">Plastid</keyword>
<keyword evidence="5 13" id="KW-0349">Heme</keyword>
<comment type="function">
    <text evidence="1">Functions as an electron carrier between membrane-bound cytochrome b6-f and photosystem I in oxygenic photosynthesis.</text>
</comment>
<evidence type="ECO:0000256" key="12">
    <source>
        <dbReference type="ARBA" id="ARBA00033211"/>
    </source>
</evidence>
<dbReference type="RefSeq" id="YP_009394040.1">
    <property type="nucleotide sequence ID" value="NC_035271.1"/>
</dbReference>
<dbReference type="InterPro" id="IPR008168">
    <property type="entry name" value="Cyt_C_IC"/>
</dbReference>
<dbReference type="PRINTS" id="PR00605">
    <property type="entry name" value="CYTCHROMECIC"/>
</dbReference>
<keyword evidence="16" id="KW-0150">Chloroplast</keyword>
<evidence type="ECO:0000256" key="7">
    <source>
        <dbReference type="ARBA" id="ARBA00022982"/>
    </source>
</evidence>
<dbReference type="InterPro" id="IPR023655">
    <property type="entry name" value="Cyt_C6"/>
</dbReference>
<dbReference type="SUPFAM" id="SSF46626">
    <property type="entry name" value="Cytochrome c"/>
    <property type="match status" value="1"/>
</dbReference>
<feature type="signal peptide" evidence="14">
    <location>
        <begin position="1"/>
        <end position="24"/>
    </location>
</feature>
<evidence type="ECO:0000256" key="6">
    <source>
        <dbReference type="ARBA" id="ARBA00022723"/>
    </source>
</evidence>
<evidence type="ECO:0000313" key="16">
    <source>
        <dbReference type="EMBL" id="ARW62602.1"/>
    </source>
</evidence>
<dbReference type="InterPro" id="IPR009056">
    <property type="entry name" value="Cyt_c-like_dom"/>
</dbReference>
<sequence>MKFLFSLIFSFFAVLLVNFQIVFAQDFAVDLDEGQQLFSQNCNACHAGGNNVINAEKTLKLDALEKYGKATIDAIISQVTNGQNAAGMPAFGDRFSEEEISNIAHFVLDQAKQNSW</sequence>
<proteinExistence type="inferred from homology"/>
<evidence type="ECO:0000256" key="2">
    <source>
        <dbReference type="ARBA" id="ARBA00004456"/>
    </source>
</evidence>
<dbReference type="Pfam" id="PF13442">
    <property type="entry name" value="Cytochrome_CBB3"/>
    <property type="match status" value="1"/>
</dbReference>
<dbReference type="PANTHER" id="PTHR34688">
    <property type="entry name" value="CYTOCHROME C6, CHLOROPLASTIC"/>
    <property type="match status" value="1"/>
</dbReference>
<dbReference type="InterPro" id="IPR036909">
    <property type="entry name" value="Cyt_c-like_dom_sf"/>
</dbReference>